<dbReference type="PROSITE" id="PS50888">
    <property type="entry name" value="BHLH"/>
    <property type="match status" value="1"/>
</dbReference>
<comment type="caution">
    <text evidence="9">The sequence shown here is derived from an EMBL/GenBank/DDBJ whole genome shotgun (WGS) entry which is preliminary data.</text>
</comment>
<dbReference type="GO" id="GO:0003677">
    <property type="term" value="F:DNA binding"/>
    <property type="evidence" value="ECO:0007669"/>
    <property type="project" value="UniProtKB-KW"/>
</dbReference>
<keyword evidence="5" id="KW-0539">Nucleus</keyword>
<sequence>MDANWFSGLGLQGPSFPHHLQGDKFDQFTGQKIPVSLAQNRSHEVPQPITSGSNINTTLFNCTPSNLPEKPKTIVKTSRWDSGITVQTSLPTILSFGAQISTTENIAGNLCVNNKRRYDAMIRGEGTRKGGTKSTIYGQREREEHILAERKRRAKLSQRFIALSKIVPGLKKTDKTSVLGDAVKHIKHLQDKVQNLEAQATQQTIESAVIVKRSCLSYDEEDNADTNFSCEKNLINKVDISKGLPEIEAKMTERTAIIKIHCENRRGSLVKVLAEIEALGLSITSTNVMPFASSSLDITAIAQVEQHSLSVKDIVNKLNQAFKKFI</sequence>
<protein>
    <submittedName>
        <fullName evidence="9">Basic helix-loop-helix (BHLH) DNA-binding superfamily protein</fullName>
    </submittedName>
</protein>
<keyword evidence="3" id="KW-0805">Transcription regulation</keyword>
<evidence type="ECO:0000256" key="2">
    <source>
        <dbReference type="ARBA" id="ARBA00005510"/>
    </source>
</evidence>
<dbReference type="PANTHER" id="PTHR45959">
    <property type="entry name" value="BHLH TRANSCRIPTION FACTOR"/>
    <property type="match status" value="1"/>
</dbReference>
<dbReference type="PROSITE" id="PS51671">
    <property type="entry name" value="ACT"/>
    <property type="match status" value="1"/>
</dbReference>
<evidence type="ECO:0000313" key="10">
    <source>
        <dbReference type="Proteomes" id="UP001140206"/>
    </source>
</evidence>
<dbReference type="GO" id="GO:0046983">
    <property type="term" value="F:protein dimerization activity"/>
    <property type="evidence" value="ECO:0007669"/>
    <property type="project" value="InterPro"/>
</dbReference>
<dbReference type="InterPro" id="IPR036638">
    <property type="entry name" value="HLH_DNA-bd_sf"/>
</dbReference>
<dbReference type="Proteomes" id="UP001140206">
    <property type="component" value="Chromosome 4"/>
</dbReference>
<organism evidence="9 10">
    <name type="scientific">Rhynchospora pubera</name>
    <dbReference type="NCBI Taxonomy" id="906938"/>
    <lineage>
        <taxon>Eukaryota</taxon>
        <taxon>Viridiplantae</taxon>
        <taxon>Streptophyta</taxon>
        <taxon>Embryophyta</taxon>
        <taxon>Tracheophyta</taxon>
        <taxon>Spermatophyta</taxon>
        <taxon>Magnoliopsida</taxon>
        <taxon>Liliopsida</taxon>
        <taxon>Poales</taxon>
        <taxon>Cyperaceae</taxon>
        <taxon>Cyperoideae</taxon>
        <taxon>Rhynchosporeae</taxon>
        <taxon>Rhynchospora</taxon>
    </lineage>
</organism>
<dbReference type="InterPro" id="IPR054502">
    <property type="entry name" value="bHLH-TF_ACT-like_plant"/>
</dbReference>
<feature type="domain" description="BHLH" evidence="7">
    <location>
        <begin position="140"/>
        <end position="189"/>
    </location>
</feature>
<dbReference type="Pfam" id="PF22754">
    <property type="entry name" value="bHLH-TF_ACT-like_plant"/>
    <property type="match status" value="1"/>
</dbReference>
<keyword evidence="6" id="KW-0175">Coiled coil</keyword>
<dbReference type="SUPFAM" id="SSF47459">
    <property type="entry name" value="HLH, helix-loop-helix DNA-binding domain"/>
    <property type="match status" value="1"/>
</dbReference>
<accession>A0AAV8D8B5</accession>
<evidence type="ECO:0000256" key="4">
    <source>
        <dbReference type="ARBA" id="ARBA00023163"/>
    </source>
</evidence>
<reference evidence="9" key="1">
    <citation type="submission" date="2022-08" db="EMBL/GenBank/DDBJ databases">
        <authorList>
            <person name="Marques A."/>
        </authorList>
    </citation>
    <scope>NUCLEOTIDE SEQUENCE</scope>
    <source>
        <strain evidence="9">RhyPub2mFocal</strain>
        <tissue evidence="9">Leaves</tissue>
    </source>
</reference>
<keyword evidence="10" id="KW-1185">Reference proteome</keyword>
<name>A0AAV8D8B5_9POAL</name>
<dbReference type="InterPro" id="IPR045865">
    <property type="entry name" value="ACT-like_dom_sf"/>
</dbReference>
<dbReference type="InterPro" id="IPR011598">
    <property type="entry name" value="bHLH_dom"/>
</dbReference>
<proteinExistence type="inferred from homology"/>
<dbReference type="PANTHER" id="PTHR45959:SF69">
    <property type="entry name" value="HELIX-LOOP-HELIX DNA-BINDING DOMAIN CONTAINING PROTEIN, EXPRESSED"/>
    <property type="match status" value="1"/>
</dbReference>
<keyword evidence="9" id="KW-0238">DNA-binding</keyword>
<evidence type="ECO:0000256" key="5">
    <source>
        <dbReference type="ARBA" id="ARBA00023242"/>
    </source>
</evidence>
<feature type="coiled-coil region" evidence="6">
    <location>
        <begin position="179"/>
        <end position="206"/>
    </location>
</feature>
<comment type="subcellular location">
    <subcellularLocation>
        <location evidence="1">Nucleus</location>
    </subcellularLocation>
</comment>
<evidence type="ECO:0000256" key="6">
    <source>
        <dbReference type="SAM" id="Coils"/>
    </source>
</evidence>
<dbReference type="SMART" id="SM00353">
    <property type="entry name" value="HLH"/>
    <property type="match status" value="1"/>
</dbReference>
<dbReference type="EMBL" id="JAMFTS010000004">
    <property type="protein sequence ID" value="KAJ4765208.1"/>
    <property type="molecule type" value="Genomic_DNA"/>
</dbReference>
<evidence type="ECO:0000259" key="7">
    <source>
        <dbReference type="PROSITE" id="PS50888"/>
    </source>
</evidence>
<gene>
    <name evidence="9" type="ORF">LUZ62_075583</name>
</gene>
<feature type="domain" description="ACT" evidence="8">
    <location>
        <begin position="257"/>
        <end position="326"/>
    </location>
</feature>
<dbReference type="InterPro" id="IPR002912">
    <property type="entry name" value="ACT_dom"/>
</dbReference>
<evidence type="ECO:0000256" key="1">
    <source>
        <dbReference type="ARBA" id="ARBA00004123"/>
    </source>
</evidence>
<dbReference type="Gene3D" id="4.10.280.10">
    <property type="entry name" value="Helix-loop-helix DNA-binding domain"/>
    <property type="match status" value="1"/>
</dbReference>
<keyword evidence="4" id="KW-0804">Transcription</keyword>
<dbReference type="GO" id="GO:0005634">
    <property type="term" value="C:nucleus"/>
    <property type="evidence" value="ECO:0007669"/>
    <property type="project" value="UniProtKB-SubCell"/>
</dbReference>
<dbReference type="InterPro" id="IPR052610">
    <property type="entry name" value="bHLH_transcription_regulator"/>
</dbReference>
<evidence type="ECO:0000259" key="8">
    <source>
        <dbReference type="PROSITE" id="PS51671"/>
    </source>
</evidence>
<dbReference type="AlphaFoldDB" id="A0AAV8D8B5"/>
<evidence type="ECO:0000256" key="3">
    <source>
        <dbReference type="ARBA" id="ARBA00023015"/>
    </source>
</evidence>
<evidence type="ECO:0000313" key="9">
    <source>
        <dbReference type="EMBL" id="KAJ4765208.1"/>
    </source>
</evidence>
<dbReference type="SUPFAM" id="SSF55021">
    <property type="entry name" value="ACT-like"/>
    <property type="match status" value="1"/>
</dbReference>
<dbReference type="Pfam" id="PF00010">
    <property type="entry name" value="HLH"/>
    <property type="match status" value="1"/>
</dbReference>
<comment type="similarity">
    <text evidence="2">Belongs to the bHLH protein family.</text>
</comment>